<sequence>MKPEDELLGAIEDRKIALRSHRAWQAAASRLYPLLQTVAEFRAGEIDAGIVSDVPWETLFDLVIRWHHEFPVGEGECDRETAFEVLTFALEFSRLEQLEYSVRVGAYAVRRRGNNFRVRHRWNAAREAADLYLEASARPKRILEITETEKRWANARPASSRRIPPVEVLKASADRAKNSIDAWREALPEGHLSDSFMLGDGLTLRDAKSLLAGIMGLASLCELAARSKSRLEPTLAHLGRQEMIDCLSGLCPDVSTEQIEDMLERLTYRPGRPARTSPLIEYDGKLVLCPPLITARAIDVIALRTAAHDASRFGRVGQNLRKRADAWATWLSNIPGVKVLERVKVRRIDGKPAGDLDVIAIDPTDGLGLCFEIKLPIDAVMRREVEKIEDWVKSAANQLDRIRAELASGGAVAKTPKEWPSLGDLDMAWGVGAPQQLSLTPVGVEDMFSVSLRYLLAAGEPTSLRSLVELLRCPDLPLRGLHFSEESLVYEVGRRKLLVDAVRLREFGWRPRFTQ</sequence>
<evidence type="ECO:0008006" key="3">
    <source>
        <dbReference type="Google" id="ProtNLM"/>
    </source>
</evidence>
<dbReference type="EMBL" id="JAURUE010000002">
    <property type="protein sequence ID" value="MDP9613106.1"/>
    <property type="molecule type" value="Genomic_DNA"/>
</dbReference>
<gene>
    <name evidence="1" type="ORF">JOF35_005444</name>
</gene>
<comment type="caution">
    <text evidence="1">The sequence shown here is derived from an EMBL/GenBank/DDBJ whole genome shotgun (WGS) entry which is preliminary data.</text>
</comment>
<protein>
    <recommendedName>
        <fullName evidence="3">PE-PGRS family protein</fullName>
    </recommendedName>
</protein>
<name>A0ABT9KXC9_9ACTN</name>
<keyword evidence="2" id="KW-1185">Reference proteome</keyword>
<organism evidence="1 2">
    <name type="scientific">Streptomyces demainii</name>
    <dbReference type="NCBI Taxonomy" id="588122"/>
    <lineage>
        <taxon>Bacteria</taxon>
        <taxon>Bacillati</taxon>
        <taxon>Actinomycetota</taxon>
        <taxon>Actinomycetes</taxon>
        <taxon>Kitasatosporales</taxon>
        <taxon>Streptomycetaceae</taxon>
        <taxon>Streptomyces</taxon>
    </lineage>
</organism>
<accession>A0ABT9KXC9</accession>
<evidence type="ECO:0000313" key="2">
    <source>
        <dbReference type="Proteomes" id="UP001234880"/>
    </source>
</evidence>
<dbReference type="Proteomes" id="UP001234880">
    <property type="component" value="Unassembled WGS sequence"/>
</dbReference>
<reference evidence="1 2" key="1">
    <citation type="submission" date="2023-07" db="EMBL/GenBank/DDBJ databases">
        <title>Sequencing the genomes of 1000 actinobacteria strains.</title>
        <authorList>
            <person name="Klenk H.-P."/>
        </authorList>
    </citation>
    <scope>NUCLEOTIDE SEQUENCE [LARGE SCALE GENOMIC DNA]</scope>
    <source>
        <strain evidence="1 2">DSM 41600</strain>
    </source>
</reference>
<proteinExistence type="predicted"/>
<dbReference type="RefSeq" id="WP_307111446.1">
    <property type="nucleotide sequence ID" value="NZ_JAURUE010000002.1"/>
</dbReference>
<evidence type="ECO:0000313" key="1">
    <source>
        <dbReference type="EMBL" id="MDP9613106.1"/>
    </source>
</evidence>